<dbReference type="EMBL" id="LJQI01000404">
    <property type="protein sequence ID" value="KPX20772.1"/>
    <property type="molecule type" value="Genomic_DNA"/>
</dbReference>
<accession>A0A0P9PJC5</accession>
<proteinExistence type="predicted"/>
<evidence type="ECO:0000313" key="1">
    <source>
        <dbReference type="EMBL" id="KPX20772.1"/>
    </source>
</evidence>
<comment type="caution">
    <text evidence="1">The sequence shown here is derived from an EMBL/GenBank/DDBJ whole genome shotgun (WGS) entry which is preliminary data.</text>
</comment>
<reference evidence="1 2" key="1">
    <citation type="submission" date="2015-09" db="EMBL/GenBank/DDBJ databases">
        <title>Genome announcement of multiple Pseudomonas syringae strains.</title>
        <authorList>
            <person name="Thakur S."/>
            <person name="Wang P.W."/>
            <person name="Gong Y."/>
            <person name="Weir B.S."/>
            <person name="Guttman D.S."/>
        </authorList>
    </citation>
    <scope>NUCLEOTIDE SEQUENCE [LARGE SCALE GENOMIC DNA]</scope>
    <source>
        <strain evidence="1 2">ICMP4455</strain>
    </source>
</reference>
<evidence type="ECO:0000313" key="2">
    <source>
        <dbReference type="Proteomes" id="UP000050490"/>
    </source>
</evidence>
<dbReference type="Proteomes" id="UP000050490">
    <property type="component" value="Unassembled WGS sequence"/>
</dbReference>
<keyword evidence="1" id="KW-0808">Transferase</keyword>
<name>A0A0P9PJC5_PSEA0</name>
<dbReference type="GO" id="GO:0016740">
    <property type="term" value="F:transferase activity"/>
    <property type="evidence" value="ECO:0007669"/>
    <property type="project" value="UniProtKB-KW"/>
</dbReference>
<organism evidence="1 2">
    <name type="scientific">Pseudomonas amygdali pv. eriobotryae</name>
    <dbReference type="NCBI Taxonomy" id="129137"/>
    <lineage>
        <taxon>Bacteria</taxon>
        <taxon>Pseudomonadati</taxon>
        <taxon>Pseudomonadota</taxon>
        <taxon>Gammaproteobacteria</taxon>
        <taxon>Pseudomonadales</taxon>
        <taxon>Pseudomonadaceae</taxon>
        <taxon>Pseudomonas</taxon>
        <taxon>Pseudomonas amygdali</taxon>
    </lineage>
</organism>
<dbReference type="AlphaFoldDB" id="A0A0P9PJC5"/>
<dbReference type="PATRIC" id="fig|129137.4.peg.2940"/>
<protein>
    <submittedName>
        <fullName evidence="1">Acetyltransferase</fullName>
    </submittedName>
</protein>
<gene>
    <name evidence="1" type="ORF">ALO70_200196</name>
</gene>
<sequence>MFEGGGPFKRTYVGFQSKLGQRRMNRRSLDHRTLRAQEIIDHQSFTLLPQSQATFMQGQMDFTPGNLSRFDEFR</sequence>